<gene>
    <name evidence="1" type="primary">LOC100177227</name>
</gene>
<dbReference type="OMA" id="IRICNDD"/>
<reference evidence="1" key="2">
    <citation type="journal article" date="2008" name="Genome Biol.">
        <title>Improved genome assembly and evidence-based global gene model set for the chordate Ciona intestinalis: new insight into intron and operon populations.</title>
        <authorList>
            <person name="Satou Y."/>
            <person name="Mineta K."/>
            <person name="Ogasawara M."/>
            <person name="Sasakura Y."/>
            <person name="Shoguchi E."/>
            <person name="Ueno K."/>
            <person name="Yamada L."/>
            <person name="Matsumoto J."/>
            <person name="Wasserscheid J."/>
            <person name="Dewar K."/>
            <person name="Wiley G.B."/>
            <person name="Macmil S.L."/>
            <person name="Roe B.A."/>
            <person name="Zeller R.W."/>
            <person name="Hastings K.E."/>
            <person name="Lemaire P."/>
            <person name="Lindquist E."/>
            <person name="Endo T."/>
            <person name="Hotta K."/>
            <person name="Inaba K."/>
        </authorList>
    </citation>
    <scope>NUCLEOTIDE SEQUENCE [LARGE SCALE GENOMIC DNA]</scope>
    <source>
        <strain evidence="1">wild type</strain>
    </source>
</reference>
<evidence type="ECO:0000313" key="1">
    <source>
        <dbReference type="Ensembl" id="ENSCINP00000011262.3"/>
    </source>
</evidence>
<dbReference type="EMBL" id="EAAA01000580">
    <property type="status" value="NOT_ANNOTATED_CDS"/>
    <property type="molecule type" value="Genomic_DNA"/>
</dbReference>
<dbReference type="RefSeq" id="XP_002121889.1">
    <property type="nucleotide sequence ID" value="XM_002121853.4"/>
</dbReference>
<accession>F6UU83</accession>
<dbReference type="Ensembl" id="ENSCINT00000011262.3">
    <property type="protein sequence ID" value="ENSCINP00000011262.3"/>
    <property type="gene ID" value="ENSCING00000005452.3"/>
</dbReference>
<name>F6UU83_CIOIN</name>
<proteinExistence type="predicted"/>
<reference evidence="1" key="4">
    <citation type="submission" date="2025-09" db="UniProtKB">
        <authorList>
            <consortium name="Ensembl"/>
        </authorList>
    </citation>
    <scope>IDENTIFICATION</scope>
</reference>
<accession>A0A1W2W6V9</accession>
<dbReference type="HOGENOM" id="CLU_2108132_0_0_1"/>
<organism evidence="1 2">
    <name type="scientific">Ciona intestinalis</name>
    <name type="common">Transparent sea squirt</name>
    <name type="synonym">Ascidia intestinalis</name>
    <dbReference type="NCBI Taxonomy" id="7719"/>
    <lineage>
        <taxon>Eukaryota</taxon>
        <taxon>Metazoa</taxon>
        <taxon>Chordata</taxon>
        <taxon>Tunicata</taxon>
        <taxon>Ascidiacea</taxon>
        <taxon>Phlebobranchia</taxon>
        <taxon>Cionidae</taxon>
        <taxon>Ciona</taxon>
    </lineage>
</organism>
<sequence length="115" mass="13909">MEEDILSLQARLSALKSKIRKCNDDLVDIRFMAKRNEDKRYENLLNRPIQQFTTKVSIYQREIDNIKLDMKMRQEEADVNDFLYKCKIAGLKAKIKVFQENLDFFLRERYRREAV</sequence>
<evidence type="ECO:0000313" key="2">
    <source>
        <dbReference type="Proteomes" id="UP000008144"/>
    </source>
</evidence>
<dbReference type="GeneTree" id="ENSGT00390000002010"/>
<dbReference type="Proteomes" id="UP000008144">
    <property type="component" value="Chromosome 10"/>
</dbReference>
<reference evidence="2" key="1">
    <citation type="journal article" date="2002" name="Science">
        <title>The draft genome of Ciona intestinalis: insights into chordate and vertebrate origins.</title>
        <authorList>
            <person name="Dehal P."/>
            <person name="Satou Y."/>
            <person name="Campbell R.K."/>
            <person name="Chapman J."/>
            <person name="Degnan B."/>
            <person name="De Tomaso A."/>
            <person name="Davidson B."/>
            <person name="Di Gregorio A."/>
            <person name="Gelpke M."/>
            <person name="Goodstein D.M."/>
            <person name="Harafuji N."/>
            <person name="Hastings K.E."/>
            <person name="Ho I."/>
            <person name="Hotta K."/>
            <person name="Huang W."/>
            <person name="Kawashima T."/>
            <person name="Lemaire P."/>
            <person name="Martinez D."/>
            <person name="Meinertzhagen I.A."/>
            <person name="Necula S."/>
            <person name="Nonaka M."/>
            <person name="Putnam N."/>
            <person name="Rash S."/>
            <person name="Saiga H."/>
            <person name="Satake M."/>
            <person name="Terry A."/>
            <person name="Yamada L."/>
            <person name="Wang H.G."/>
            <person name="Awazu S."/>
            <person name="Azumi K."/>
            <person name="Boore J."/>
            <person name="Branno M."/>
            <person name="Chin-Bow S."/>
            <person name="DeSantis R."/>
            <person name="Doyle S."/>
            <person name="Francino P."/>
            <person name="Keys D.N."/>
            <person name="Haga S."/>
            <person name="Hayashi H."/>
            <person name="Hino K."/>
            <person name="Imai K.S."/>
            <person name="Inaba K."/>
            <person name="Kano S."/>
            <person name="Kobayashi K."/>
            <person name="Kobayashi M."/>
            <person name="Lee B.I."/>
            <person name="Makabe K.W."/>
            <person name="Manohar C."/>
            <person name="Matassi G."/>
            <person name="Medina M."/>
            <person name="Mochizuki Y."/>
            <person name="Mount S."/>
            <person name="Morishita T."/>
            <person name="Miura S."/>
            <person name="Nakayama A."/>
            <person name="Nishizaka S."/>
            <person name="Nomoto H."/>
            <person name="Ohta F."/>
            <person name="Oishi K."/>
            <person name="Rigoutsos I."/>
            <person name="Sano M."/>
            <person name="Sasaki A."/>
            <person name="Sasakura Y."/>
            <person name="Shoguchi E."/>
            <person name="Shin-i T."/>
            <person name="Spagnuolo A."/>
            <person name="Stainier D."/>
            <person name="Suzuki M.M."/>
            <person name="Tassy O."/>
            <person name="Takatori N."/>
            <person name="Tokuoka M."/>
            <person name="Yagi K."/>
            <person name="Yoshizaki F."/>
            <person name="Wada S."/>
            <person name="Zhang C."/>
            <person name="Hyatt P.D."/>
            <person name="Larimer F."/>
            <person name="Detter C."/>
            <person name="Doggett N."/>
            <person name="Glavina T."/>
            <person name="Hawkins T."/>
            <person name="Richardson P."/>
            <person name="Lucas S."/>
            <person name="Kohara Y."/>
            <person name="Levine M."/>
            <person name="Satoh N."/>
            <person name="Rokhsar D.S."/>
        </authorList>
    </citation>
    <scope>NUCLEOTIDE SEQUENCE [LARGE SCALE GENOMIC DNA]</scope>
</reference>
<dbReference type="InParanoid" id="F6UU83"/>
<protein>
    <submittedName>
        <fullName evidence="1">Uncharacterized LOC100177227</fullName>
    </submittedName>
</protein>
<reference evidence="1" key="3">
    <citation type="submission" date="2025-08" db="UniProtKB">
        <authorList>
            <consortium name="Ensembl"/>
        </authorList>
    </citation>
    <scope>IDENTIFICATION</scope>
</reference>
<dbReference type="AlphaFoldDB" id="F6UU83"/>
<dbReference type="GeneID" id="100177227"/>
<dbReference type="KEGG" id="cin:100177227"/>
<keyword evidence="2" id="KW-1185">Reference proteome</keyword>